<keyword evidence="2" id="KW-1185">Reference proteome</keyword>
<dbReference type="Proteomes" id="UP000694552">
    <property type="component" value="Unplaced"/>
</dbReference>
<reference evidence="1" key="1">
    <citation type="submission" date="2025-08" db="UniProtKB">
        <authorList>
            <consortium name="Ensembl"/>
        </authorList>
    </citation>
    <scope>IDENTIFICATION</scope>
</reference>
<evidence type="ECO:0000313" key="2">
    <source>
        <dbReference type="Proteomes" id="UP000694552"/>
    </source>
</evidence>
<dbReference type="InterPro" id="IPR032675">
    <property type="entry name" value="LRR_dom_sf"/>
</dbReference>
<protein>
    <submittedName>
        <fullName evidence="1">Uncharacterized protein</fullName>
    </submittedName>
</protein>
<dbReference type="Ensembl" id="ENSOSUT00000015042.1">
    <property type="protein sequence ID" value="ENSOSUP00000014555.1"/>
    <property type="gene ID" value="ENSOSUG00000010388.1"/>
</dbReference>
<dbReference type="SUPFAM" id="SSF52058">
    <property type="entry name" value="L domain-like"/>
    <property type="match status" value="1"/>
</dbReference>
<sequence>MIAPQLPVRATPCPVVYGESSFTILFECHMLHQSGPQVILCLSAWKTLGNQAFHSLKKLQHVDLSNNKLIVFSTDAFSNLKSIYLNFAHNRICIVPCNKLASLAGHCVINLSYNPLDCTCSSTDPEKTKLPLLPTKKPPNQLNPHPLSNALEKQCCLRAGSSVPCCAKKKKNLSVKNRHNICSHIRPTPPGLTETASIISPISLKYFDP</sequence>
<evidence type="ECO:0000313" key="1">
    <source>
        <dbReference type="Ensembl" id="ENSOSUP00000014555.1"/>
    </source>
</evidence>
<dbReference type="InterPro" id="IPR001611">
    <property type="entry name" value="Leu-rich_rpt"/>
</dbReference>
<organism evidence="1 2">
    <name type="scientific">Otus sunia</name>
    <name type="common">Oriental scops-owl</name>
    <dbReference type="NCBI Taxonomy" id="257818"/>
    <lineage>
        <taxon>Eukaryota</taxon>
        <taxon>Metazoa</taxon>
        <taxon>Chordata</taxon>
        <taxon>Craniata</taxon>
        <taxon>Vertebrata</taxon>
        <taxon>Euteleostomi</taxon>
        <taxon>Archelosauria</taxon>
        <taxon>Archosauria</taxon>
        <taxon>Dinosauria</taxon>
        <taxon>Saurischia</taxon>
        <taxon>Theropoda</taxon>
        <taxon>Coelurosauria</taxon>
        <taxon>Aves</taxon>
        <taxon>Neognathae</taxon>
        <taxon>Neoaves</taxon>
        <taxon>Telluraves</taxon>
        <taxon>Strigiformes</taxon>
        <taxon>Strigidae</taxon>
        <taxon>Otus</taxon>
    </lineage>
</organism>
<dbReference type="Pfam" id="PF13855">
    <property type="entry name" value="LRR_8"/>
    <property type="match status" value="1"/>
</dbReference>
<accession>A0A8C8B432</accession>
<dbReference type="Gene3D" id="3.80.10.10">
    <property type="entry name" value="Ribonuclease Inhibitor"/>
    <property type="match status" value="1"/>
</dbReference>
<reference evidence="1" key="2">
    <citation type="submission" date="2025-09" db="UniProtKB">
        <authorList>
            <consortium name="Ensembl"/>
        </authorList>
    </citation>
    <scope>IDENTIFICATION</scope>
</reference>
<proteinExistence type="predicted"/>
<name>A0A8C8B432_9STRI</name>
<dbReference type="AlphaFoldDB" id="A0A8C8B432"/>